<organism evidence="10 11">
    <name type="scientific">Paenibacillus filicis</name>
    <dbReference type="NCBI Taxonomy" id="669464"/>
    <lineage>
        <taxon>Bacteria</taxon>
        <taxon>Bacillati</taxon>
        <taxon>Bacillota</taxon>
        <taxon>Bacilli</taxon>
        <taxon>Bacillales</taxon>
        <taxon>Paenibacillaceae</taxon>
        <taxon>Paenibacillus</taxon>
    </lineage>
</organism>
<feature type="domain" description="ABC transmembrane type-2" evidence="9">
    <location>
        <begin position="154"/>
        <end position="386"/>
    </location>
</feature>
<keyword evidence="3" id="KW-0813">Transport</keyword>
<dbReference type="PROSITE" id="PS51012">
    <property type="entry name" value="ABC_TM2"/>
    <property type="match status" value="1"/>
</dbReference>
<proteinExistence type="inferred from homology"/>
<feature type="transmembrane region" description="Helical" evidence="8">
    <location>
        <begin position="23"/>
        <end position="42"/>
    </location>
</feature>
<evidence type="ECO:0000313" key="11">
    <source>
        <dbReference type="Proteomes" id="UP001469365"/>
    </source>
</evidence>
<feature type="transmembrane region" description="Helical" evidence="8">
    <location>
        <begin position="302"/>
        <end position="320"/>
    </location>
</feature>
<evidence type="ECO:0000256" key="2">
    <source>
        <dbReference type="ARBA" id="ARBA00007783"/>
    </source>
</evidence>
<feature type="transmembrane region" description="Helical" evidence="8">
    <location>
        <begin position="189"/>
        <end position="211"/>
    </location>
</feature>
<dbReference type="InterPro" id="IPR047817">
    <property type="entry name" value="ABC2_TM_bact-type"/>
</dbReference>
<feature type="transmembrane region" description="Helical" evidence="8">
    <location>
        <begin position="356"/>
        <end position="377"/>
    </location>
</feature>
<feature type="transmembrane region" description="Helical" evidence="8">
    <location>
        <begin position="266"/>
        <end position="290"/>
    </location>
</feature>
<protein>
    <submittedName>
        <fullName evidence="10">ABC transporter permease</fullName>
    </submittedName>
</protein>
<keyword evidence="11" id="KW-1185">Reference proteome</keyword>
<name>A0ABU9DKC9_9BACL</name>
<feature type="transmembrane region" description="Helical" evidence="8">
    <location>
        <begin position="238"/>
        <end position="260"/>
    </location>
</feature>
<accession>A0ABU9DKC9</accession>
<evidence type="ECO:0000256" key="6">
    <source>
        <dbReference type="ARBA" id="ARBA00022989"/>
    </source>
</evidence>
<comment type="similarity">
    <text evidence="2">Belongs to the ABC-2 integral membrane protein family.</text>
</comment>
<dbReference type="InterPro" id="IPR013525">
    <property type="entry name" value="ABC2_TM"/>
</dbReference>
<dbReference type="Proteomes" id="UP001469365">
    <property type="component" value="Unassembled WGS sequence"/>
</dbReference>
<reference evidence="10 11" key="1">
    <citation type="submission" date="2024-04" db="EMBL/GenBank/DDBJ databases">
        <title>draft genome sequnece of Paenibacillus filicis.</title>
        <authorList>
            <person name="Kim D.-U."/>
        </authorList>
    </citation>
    <scope>NUCLEOTIDE SEQUENCE [LARGE SCALE GENOMIC DNA]</scope>
    <source>
        <strain evidence="10 11">KACC14197</strain>
    </source>
</reference>
<keyword evidence="5 8" id="KW-0812">Transmembrane</keyword>
<dbReference type="InterPro" id="IPR051449">
    <property type="entry name" value="ABC-2_transporter_component"/>
</dbReference>
<keyword evidence="6 8" id="KW-1133">Transmembrane helix</keyword>
<evidence type="ECO:0000256" key="7">
    <source>
        <dbReference type="ARBA" id="ARBA00023136"/>
    </source>
</evidence>
<dbReference type="RefSeq" id="WP_341416423.1">
    <property type="nucleotide sequence ID" value="NZ_JBBPCC010000009.1"/>
</dbReference>
<comment type="caution">
    <text evidence="10">The sequence shown here is derived from an EMBL/GenBank/DDBJ whole genome shotgun (WGS) entry which is preliminary data.</text>
</comment>
<evidence type="ECO:0000256" key="8">
    <source>
        <dbReference type="SAM" id="Phobius"/>
    </source>
</evidence>
<dbReference type="PANTHER" id="PTHR30294:SF29">
    <property type="entry name" value="MULTIDRUG ABC TRANSPORTER PERMEASE YBHS-RELATED"/>
    <property type="match status" value="1"/>
</dbReference>
<evidence type="ECO:0000256" key="3">
    <source>
        <dbReference type="ARBA" id="ARBA00022448"/>
    </source>
</evidence>
<evidence type="ECO:0000256" key="5">
    <source>
        <dbReference type="ARBA" id="ARBA00022692"/>
    </source>
</evidence>
<evidence type="ECO:0000313" key="10">
    <source>
        <dbReference type="EMBL" id="MEK8129324.1"/>
    </source>
</evidence>
<evidence type="ECO:0000256" key="1">
    <source>
        <dbReference type="ARBA" id="ARBA00004651"/>
    </source>
</evidence>
<evidence type="ECO:0000259" key="9">
    <source>
        <dbReference type="PROSITE" id="PS51012"/>
    </source>
</evidence>
<comment type="subcellular location">
    <subcellularLocation>
        <location evidence="1">Cell membrane</location>
        <topology evidence="1">Multi-pass membrane protein</topology>
    </subcellularLocation>
</comment>
<keyword evidence="4" id="KW-1003">Cell membrane</keyword>
<gene>
    <name evidence="10" type="ORF">WMW72_15565</name>
</gene>
<dbReference type="PANTHER" id="PTHR30294">
    <property type="entry name" value="MEMBRANE COMPONENT OF ABC TRANSPORTER YHHJ-RELATED"/>
    <property type="match status" value="1"/>
</dbReference>
<keyword evidence="7 8" id="KW-0472">Membrane</keyword>
<dbReference type="Gene3D" id="3.40.1710.10">
    <property type="entry name" value="abc type-2 transporter like domain"/>
    <property type="match status" value="1"/>
</dbReference>
<evidence type="ECO:0000256" key="4">
    <source>
        <dbReference type="ARBA" id="ARBA00022475"/>
    </source>
</evidence>
<sequence>MSELKIGGVIAAEWKEIFRDRRLFLILFFVPVMYLFLFGSLYTSHKVTKMTTIVMDQDQSPLSRQMVQAFDESETFQVTMEAHSEQEVEQAISSGKARVGIFIPSRFEASLKQGHTLPLMTWVDGSNMLYSNSATKGANEVITTFSMGLSAKKLQLQQGLQDEQVANVLSPIPFRYRVLYNPTFNYSDFMMYGLLGAILQQVLFLGISLTVTREKDRGTWGVFAAWRKDPWKIAYAKTVPYFIINVFNTTVAMLIASYAFKAPLMGSLLAGLAVVLAFTFAVCGIGYLISLFSSNQLGATQTAMLIAVPSFLLSGFTWPFEAMPKALQVLGHLLPLTYFLDGMRSVFVKAGDYSSITYDCLALGMMGLVTFFIAMLLSRFVIFRKEAGVAEEVGGSGPVPAIAPPAGTTGLPG</sequence>
<dbReference type="EMBL" id="JBBPCC010000009">
    <property type="protein sequence ID" value="MEK8129324.1"/>
    <property type="molecule type" value="Genomic_DNA"/>
</dbReference>
<dbReference type="Pfam" id="PF12698">
    <property type="entry name" value="ABC2_membrane_3"/>
    <property type="match status" value="1"/>
</dbReference>